<accession>V9W1X7</accession>
<dbReference type="PATRIC" id="fig|999552.6.peg.4503"/>
<protein>
    <submittedName>
        <fullName evidence="1">Transposase</fullName>
    </submittedName>
</protein>
<geneLocation type="plasmid" evidence="2">
    <name>2</name>
</geneLocation>
<dbReference type="KEGG" id="lmd:METH_22790"/>
<dbReference type="AlphaFoldDB" id="V9W1X7"/>
<dbReference type="HOGENOM" id="CLU_036902_15_0_5"/>
<dbReference type="EMBL" id="CP006775">
    <property type="protein sequence ID" value="AHD03660.1"/>
    <property type="molecule type" value="Genomic_DNA"/>
</dbReference>
<reference evidence="1 2" key="1">
    <citation type="submission" date="2013-09" db="EMBL/GenBank/DDBJ databases">
        <authorList>
            <consortium name="DOE Joint Genome Institute"/>
            <person name="Klenk H.-P."/>
            <person name="Huntemann M."/>
            <person name="Han J."/>
            <person name="Chen A."/>
            <person name="Kyrpides N."/>
            <person name="Mavromatis K."/>
            <person name="Markowitz V."/>
            <person name="Palaniappan K."/>
            <person name="Ivanova N."/>
            <person name="Schaumberg A."/>
            <person name="Pati A."/>
            <person name="Liolios K."/>
            <person name="Nordberg H.P."/>
            <person name="Cantor M.N."/>
            <person name="Hua S.X."/>
            <person name="Woyke T."/>
        </authorList>
    </citation>
    <scope>NUCLEOTIDE SEQUENCE [LARGE SCALE GENOMIC DNA]</scope>
    <source>
        <strain evidence="1 2">DSM 14336</strain>
        <plasmid evidence="2">2</plasmid>
    </source>
</reference>
<organism evidence="1 2">
    <name type="scientific">Leisingera methylohalidivorans DSM 14336</name>
    <dbReference type="NCBI Taxonomy" id="999552"/>
    <lineage>
        <taxon>Bacteria</taxon>
        <taxon>Pseudomonadati</taxon>
        <taxon>Pseudomonadota</taxon>
        <taxon>Alphaproteobacteria</taxon>
        <taxon>Rhodobacterales</taxon>
        <taxon>Roseobacteraceae</taxon>
        <taxon>Leisingera</taxon>
    </lineage>
</organism>
<evidence type="ECO:0000313" key="1">
    <source>
        <dbReference type="EMBL" id="AHD03660.1"/>
    </source>
</evidence>
<evidence type="ECO:0000313" key="2">
    <source>
        <dbReference type="Proteomes" id="UP000018780"/>
    </source>
</evidence>
<proteinExistence type="predicted"/>
<dbReference type="Proteomes" id="UP000018780">
    <property type="component" value="Plasmid unnamed2"/>
</dbReference>
<name>V9W1X7_9RHOB</name>
<keyword evidence="1" id="KW-0614">Plasmid</keyword>
<gene>
    <name evidence="1" type="ORF">METH_22790</name>
</gene>
<keyword evidence="2" id="KW-1185">Reference proteome</keyword>
<sequence length="74" mass="8341">MGQLDIRRLLIIGAMSVINWASRGHDFKNGWLNAMLKRKPRMVVAIALANKMARAVWAMTTKQEAYREPAAETA</sequence>